<accession>A0L683</accession>
<feature type="active site" description="Proton acceptor" evidence="4">
    <location>
        <position position="146"/>
    </location>
</feature>
<dbReference type="GO" id="GO:0006596">
    <property type="term" value="P:polyamine biosynthetic process"/>
    <property type="evidence" value="ECO:0007669"/>
    <property type="project" value="UniProtKB-UniRule"/>
</dbReference>
<dbReference type="AlphaFoldDB" id="A0L683"/>
<keyword evidence="3 4" id="KW-0620">Polyamine biosynthesis</keyword>
<proteinExistence type="inferred from homology"/>
<evidence type="ECO:0000259" key="5">
    <source>
        <dbReference type="PROSITE" id="PS51006"/>
    </source>
</evidence>
<reference evidence="6 7" key="2">
    <citation type="journal article" date="2012" name="Int. J. Syst. Evol. Microbiol.">
        <title>Magnetococcus marinus gen. nov., sp. nov., a marine, magnetotactic bacterium that represents a novel lineage (Magnetococcaceae fam. nov.; Magnetococcales ord. nov.) at the base of the Alphaproteobacteria.</title>
        <authorList>
            <person name="Bazylinski D.A."/>
            <person name="Williams T.J."/>
            <person name="Lefevre C.T."/>
            <person name="Berg R.J."/>
            <person name="Zhang C.L."/>
            <person name="Bowser S.S."/>
            <person name="Dean A.J."/>
            <person name="Beveridge T.J."/>
        </authorList>
    </citation>
    <scope>NUCLEOTIDE SEQUENCE [LARGE SCALE GENOMIC DNA]</scope>
    <source>
        <strain evidence="7">ATCC BAA-1437 / JCM 17883 / MC-1</strain>
    </source>
</reference>
<keyword evidence="7" id="KW-1185">Reference proteome</keyword>
<dbReference type="HOGENOM" id="CLU_060070_2_0_5"/>
<reference evidence="7" key="1">
    <citation type="journal article" date="2009" name="Appl. Environ. Microbiol.">
        <title>Complete genome sequence of the chemolithoautotrophic marine magnetotactic coccus strain MC-1.</title>
        <authorList>
            <person name="Schubbe S."/>
            <person name="Williams T.J."/>
            <person name="Xie G."/>
            <person name="Kiss H.E."/>
            <person name="Brettin T.S."/>
            <person name="Martinez D."/>
            <person name="Ross C.A."/>
            <person name="Schuler D."/>
            <person name="Cox B.L."/>
            <person name="Nealson K.H."/>
            <person name="Bazylinski D.A."/>
        </authorList>
    </citation>
    <scope>NUCLEOTIDE SEQUENCE [LARGE SCALE GENOMIC DNA]</scope>
    <source>
        <strain evidence="7">ATCC BAA-1437 / JCM 17883 / MC-1</strain>
    </source>
</reference>
<evidence type="ECO:0000256" key="1">
    <source>
        <dbReference type="ARBA" id="ARBA00007867"/>
    </source>
</evidence>
<dbReference type="KEGG" id="mgm:Mmc1_0958"/>
<dbReference type="PANTHER" id="PTHR43317">
    <property type="entry name" value="THERMOSPERMINE SYNTHASE ACAULIS5"/>
    <property type="match status" value="1"/>
</dbReference>
<dbReference type="STRING" id="156889.Mmc1_0958"/>
<name>A0L683_MAGMM</name>
<comment type="similarity">
    <text evidence="1">Belongs to the spermidine/spermine synthase family.</text>
</comment>
<dbReference type="Pfam" id="PF01564">
    <property type="entry name" value="Spermine_synth"/>
    <property type="match status" value="1"/>
</dbReference>
<dbReference type="PANTHER" id="PTHR43317:SF1">
    <property type="entry name" value="THERMOSPERMINE SYNTHASE ACAULIS5"/>
    <property type="match status" value="1"/>
</dbReference>
<sequence length="270" mass="30166">MDNPANIIYQRRHQGTTVEVVEKEGLRCLTFGSHLRQSCMLLSDPAFLFLPYSRHMMAALLFLPQLPQRILLIGLGGGSLVKFFLHHLPQCHVEVVEYDPHIVTIAQDFFHLPKNHPRLTIHLGDGAQFFSLGGAQQAPYDLILLDAFDANGLVTSIYRPPFLKLCQDHLAAPGIVAANVSRGNKGHFQEALGNWKNAYPDYGWMVPVARSQNAILIATPHHTAMPQHMPQADQAHALGQHLPLNFIPLMERIDPIANTFWQRIAQAVSS</sequence>
<evidence type="ECO:0000256" key="3">
    <source>
        <dbReference type="ARBA" id="ARBA00023115"/>
    </source>
</evidence>
<evidence type="ECO:0000256" key="4">
    <source>
        <dbReference type="PROSITE-ProRule" id="PRU00354"/>
    </source>
</evidence>
<evidence type="ECO:0000313" key="7">
    <source>
        <dbReference type="Proteomes" id="UP000002586"/>
    </source>
</evidence>
<dbReference type="eggNOG" id="COG0421">
    <property type="taxonomic scope" value="Bacteria"/>
</dbReference>
<dbReference type="OrthoDB" id="9793120at2"/>
<evidence type="ECO:0000256" key="2">
    <source>
        <dbReference type="ARBA" id="ARBA00022679"/>
    </source>
</evidence>
<organism evidence="6 7">
    <name type="scientific">Magnetococcus marinus (strain ATCC BAA-1437 / JCM 17883 / MC-1)</name>
    <dbReference type="NCBI Taxonomy" id="156889"/>
    <lineage>
        <taxon>Bacteria</taxon>
        <taxon>Pseudomonadati</taxon>
        <taxon>Pseudomonadota</taxon>
        <taxon>Magnetococcia</taxon>
        <taxon>Magnetococcales</taxon>
        <taxon>Magnetococcaceae</taxon>
        <taxon>Magnetococcus</taxon>
    </lineage>
</organism>
<dbReference type="Gene3D" id="3.40.50.150">
    <property type="entry name" value="Vaccinia Virus protein VP39"/>
    <property type="match status" value="1"/>
</dbReference>
<dbReference type="SUPFAM" id="SSF53335">
    <property type="entry name" value="S-adenosyl-L-methionine-dependent methyltransferases"/>
    <property type="match status" value="1"/>
</dbReference>
<evidence type="ECO:0000313" key="6">
    <source>
        <dbReference type="EMBL" id="ABK43476.1"/>
    </source>
</evidence>
<keyword evidence="2 4" id="KW-0808">Transferase</keyword>
<dbReference type="Proteomes" id="UP000002586">
    <property type="component" value="Chromosome"/>
</dbReference>
<dbReference type="RefSeq" id="WP_011712633.1">
    <property type="nucleotide sequence ID" value="NC_008576.1"/>
</dbReference>
<dbReference type="GO" id="GO:0016740">
    <property type="term" value="F:transferase activity"/>
    <property type="evidence" value="ECO:0007669"/>
    <property type="project" value="UniProtKB-UniRule"/>
</dbReference>
<dbReference type="PROSITE" id="PS51006">
    <property type="entry name" value="PABS_2"/>
    <property type="match status" value="1"/>
</dbReference>
<dbReference type="InterPro" id="IPR029063">
    <property type="entry name" value="SAM-dependent_MTases_sf"/>
</dbReference>
<gene>
    <name evidence="6" type="ordered locus">Mmc1_0958</name>
</gene>
<protein>
    <recommendedName>
        <fullName evidence="5">PABS domain-containing protein</fullName>
    </recommendedName>
</protein>
<feature type="domain" description="PABS" evidence="5">
    <location>
        <begin position="1"/>
        <end position="228"/>
    </location>
</feature>
<dbReference type="InterPro" id="IPR030374">
    <property type="entry name" value="PABS"/>
</dbReference>
<dbReference type="EMBL" id="CP000471">
    <property type="protein sequence ID" value="ABK43476.1"/>
    <property type="molecule type" value="Genomic_DNA"/>
</dbReference>